<protein>
    <submittedName>
        <fullName evidence="2">Histone H2B.2</fullName>
    </submittedName>
</protein>
<comment type="caution">
    <text evidence="2">The sequence shown here is derived from an EMBL/GenBank/DDBJ whole genome shotgun (WGS) entry which is preliminary data.</text>
</comment>
<gene>
    <name evidence="2" type="ORF">STAS_18446</name>
</gene>
<dbReference type="Proteomes" id="UP000325081">
    <property type="component" value="Unassembled WGS sequence"/>
</dbReference>
<name>A0A5A7Q9S2_STRAF</name>
<feature type="region of interest" description="Disordered" evidence="1">
    <location>
        <begin position="1"/>
        <end position="22"/>
    </location>
</feature>
<feature type="region of interest" description="Disordered" evidence="1">
    <location>
        <begin position="76"/>
        <end position="114"/>
    </location>
</feature>
<sequence>MDYSCTQESGRSSSSQIARRRTWNPREESFLIDILKDMVDPHINDWAEIFGKDRATGENSESFQDAANDVPEHVMQDQVDSDNEDVPSQQNQSDGSPGLRMSSTSGTESGSGNRAETYSNCMCIIAKLLFLFYCCDNKQGMDNMDVDGDGPHFFKAVQFHTLYTMVRYAHGFNYLVPLSSCVTYCFCIPASDTPPLPWCGAATTVQYRDRKYEATLDMVNNCPTLTDG</sequence>
<evidence type="ECO:0000313" key="2">
    <source>
        <dbReference type="EMBL" id="GER41712.1"/>
    </source>
</evidence>
<evidence type="ECO:0000256" key="1">
    <source>
        <dbReference type="SAM" id="MobiDB-lite"/>
    </source>
</evidence>
<feature type="compositionally biased region" description="Polar residues" evidence="1">
    <location>
        <begin position="86"/>
        <end position="95"/>
    </location>
</feature>
<dbReference type="EMBL" id="BKCP01006183">
    <property type="protein sequence ID" value="GER41712.1"/>
    <property type="molecule type" value="Genomic_DNA"/>
</dbReference>
<evidence type="ECO:0000313" key="3">
    <source>
        <dbReference type="Proteomes" id="UP000325081"/>
    </source>
</evidence>
<dbReference type="AlphaFoldDB" id="A0A5A7Q9S2"/>
<accession>A0A5A7Q9S2</accession>
<feature type="compositionally biased region" description="Low complexity" evidence="1">
    <location>
        <begin position="102"/>
        <end position="112"/>
    </location>
</feature>
<keyword evidence="3" id="KW-1185">Reference proteome</keyword>
<organism evidence="2 3">
    <name type="scientific">Striga asiatica</name>
    <name type="common">Asiatic witchweed</name>
    <name type="synonym">Buchnera asiatica</name>
    <dbReference type="NCBI Taxonomy" id="4170"/>
    <lineage>
        <taxon>Eukaryota</taxon>
        <taxon>Viridiplantae</taxon>
        <taxon>Streptophyta</taxon>
        <taxon>Embryophyta</taxon>
        <taxon>Tracheophyta</taxon>
        <taxon>Spermatophyta</taxon>
        <taxon>Magnoliopsida</taxon>
        <taxon>eudicotyledons</taxon>
        <taxon>Gunneridae</taxon>
        <taxon>Pentapetalae</taxon>
        <taxon>asterids</taxon>
        <taxon>lamiids</taxon>
        <taxon>Lamiales</taxon>
        <taxon>Orobanchaceae</taxon>
        <taxon>Buchnereae</taxon>
        <taxon>Striga</taxon>
    </lineage>
</organism>
<feature type="compositionally biased region" description="Polar residues" evidence="1">
    <location>
        <begin position="1"/>
        <end position="17"/>
    </location>
</feature>
<proteinExistence type="predicted"/>
<reference evidence="3" key="1">
    <citation type="journal article" date="2019" name="Curr. Biol.">
        <title>Genome Sequence of Striga asiatica Provides Insight into the Evolution of Plant Parasitism.</title>
        <authorList>
            <person name="Yoshida S."/>
            <person name="Kim S."/>
            <person name="Wafula E.K."/>
            <person name="Tanskanen J."/>
            <person name="Kim Y.M."/>
            <person name="Honaas L."/>
            <person name="Yang Z."/>
            <person name="Spallek T."/>
            <person name="Conn C.E."/>
            <person name="Ichihashi Y."/>
            <person name="Cheong K."/>
            <person name="Cui S."/>
            <person name="Der J.P."/>
            <person name="Gundlach H."/>
            <person name="Jiao Y."/>
            <person name="Hori C."/>
            <person name="Ishida J.K."/>
            <person name="Kasahara H."/>
            <person name="Kiba T."/>
            <person name="Kim M.S."/>
            <person name="Koo N."/>
            <person name="Laohavisit A."/>
            <person name="Lee Y.H."/>
            <person name="Lumba S."/>
            <person name="McCourt P."/>
            <person name="Mortimer J.C."/>
            <person name="Mutuku J.M."/>
            <person name="Nomura T."/>
            <person name="Sasaki-Sekimoto Y."/>
            <person name="Seto Y."/>
            <person name="Wang Y."/>
            <person name="Wakatake T."/>
            <person name="Sakakibara H."/>
            <person name="Demura T."/>
            <person name="Yamaguchi S."/>
            <person name="Yoneyama K."/>
            <person name="Manabe R.I."/>
            <person name="Nelson D.C."/>
            <person name="Schulman A.H."/>
            <person name="Timko M.P."/>
            <person name="dePamphilis C.W."/>
            <person name="Choi D."/>
            <person name="Shirasu K."/>
        </authorList>
    </citation>
    <scope>NUCLEOTIDE SEQUENCE [LARGE SCALE GENOMIC DNA]</scope>
    <source>
        <strain evidence="3">cv. UVA1</strain>
    </source>
</reference>